<dbReference type="AlphaFoldDB" id="A0A7I8VQK9"/>
<sequence>MTNNNIVSDAKPYEQLIELGKIDNNLPSPLIPVETTDAQKSSKHAATDLLSELKPTEDVRNGNLGHLGNKRIVEHFRTDSRSSGASLDSKKGRVRNKAEALSKNLFLSDYDMEKELKTKTELLLTKVRIDAKSTAISQPDLLFMIKNAESEGYFYEYSKLYQFVQMKEIRNNINEALIEAQRLMEGISEEEMFIQNLSNEEDAVEKKLSQSSACFNIESKDNLETSAKGNRLIKVLKENNCFEILTDKERWMKTVCIIDELL</sequence>
<evidence type="ECO:0000313" key="2">
    <source>
        <dbReference type="Proteomes" id="UP000549394"/>
    </source>
</evidence>
<dbReference type="Proteomes" id="UP000549394">
    <property type="component" value="Unassembled WGS sequence"/>
</dbReference>
<proteinExistence type="predicted"/>
<keyword evidence="2" id="KW-1185">Reference proteome</keyword>
<reference evidence="1 2" key="1">
    <citation type="submission" date="2020-08" db="EMBL/GenBank/DDBJ databases">
        <authorList>
            <person name="Hejnol A."/>
        </authorList>
    </citation>
    <scope>NUCLEOTIDE SEQUENCE [LARGE SCALE GENOMIC DNA]</scope>
</reference>
<gene>
    <name evidence="1" type="ORF">DGYR_LOCUS5468</name>
</gene>
<name>A0A7I8VQK9_9ANNE</name>
<dbReference type="EMBL" id="CAJFCJ010000007">
    <property type="protein sequence ID" value="CAD5116883.1"/>
    <property type="molecule type" value="Genomic_DNA"/>
</dbReference>
<comment type="caution">
    <text evidence="1">The sequence shown here is derived from an EMBL/GenBank/DDBJ whole genome shotgun (WGS) entry which is preliminary data.</text>
</comment>
<evidence type="ECO:0000313" key="1">
    <source>
        <dbReference type="EMBL" id="CAD5116883.1"/>
    </source>
</evidence>
<organism evidence="1 2">
    <name type="scientific">Dimorphilus gyrociliatus</name>
    <dbReference type="NCBI Taxonomy" id="2664684"/>
    <lineage>
        <taxon>Eukaryota</taxon>
        <taxon>Metazoa</taxon>
        <taxon>Spiralia</taxon>
        <taxon>Lophotrochozoa</taxon>
        <taxon>Annelida</taxon>
        <taxon>Polychaeta</taxon>
        <taxon>Polychaeta incertae sedis</taxon>
        <taxon>Dinophilidae</taxon>
        <taxon>Dimorphilus</taxon>
    </lineage>
</organism>
<protein>
    <submittedName>
        <fullName evidence="1">DgyrCDS5727</fullName>
    </submittedName>
</protein>
<accession>A0A7I8VQK9</accession>